<dbReference type="PROSITE" id="PS51904">
    <property type="entry name" value="GLYCOSYL_HYDROL_F25_2"/>
    <property type="match status" value="1"/>
</dbReference>
<evidence type="ECO:0000256" key="3">
    <source>
        <dbReference type="ARBA" id="ARBA00010646"/>
    </source>
</evidence>
<dbReference type="Proteomes" id="UP000579945">
    <property type="component" value="Unassembled WGS sequence"/>
</dbReference>
<dbReference type="Gene3D" id="3.20.20.80">
    <property type="entry name" value="Glycosidases"/>
    <property type="match status" value="1"/>
</dbReference>
<evidence type="ECO:0000256" key="2">
    <source>
        <dbReference type="ARBA" id="ARBA00004613"/>
    </source>
</evidence>
<evidence type="ECO:0000313" key="13">
    <source>
        <dbReference type="EMBL" id="MBB3729044.1"/>
    </source>
</evidence>
<evidence type="ECO:0000256" key="10">
    <source>
        <dbReference type="ARBA" id="ARBA00023295"/>
    </source>
</evidence>
<comment type="caution">
    <text evidence="13">The sequence shown here is derived from an EMBL/GenBank/DDBJ whole genome shotgun (WGS) entry which is preliminary data.</text>
</comment>
<dbReference type="GO" id="GO:0042742">
    <property type="term" value="P:defense response to bacterium"/>
    <property type="evidence" value="ECO:0007669"/>
    <property type="project" value="UniProtKB-KW"/>
</dbReference>
<evidence type="ECO:0000256" key="4">
    <source>
        <dbReference type="ARBA" id="ARBA00012732"/>
    </source>
</evidence>
<keyword evidence="6" id="KW-0929">Antimicrobial</keyword>
<dbReference type="RefSeq" id="WP_312895695.1">
    <property type="nucleotide sequence ID" value="NZ_BAAAXX010000108.1"/>
</dbReference>
<evidence type="ECO:0000313" key="14">
    <source>
        <dbReference type="Proteomes" id="UP000579945"/>
    </source>
</evidence>
<dbReference type="GO" id="GO:0009253">
    <property type="term" value="P:peptidoglycan catabolic process"/>
    <property type="evidence" value="ECO:0007669"/>
    <property type="project" value="InterPro"/>
</dbReference>
<dbReference type="EMBL" id="JACIBV010000001">
    <property type="protein sequence ID" value="MBB3729044.1"/>
    <property type="molecule type" value="Genomic_DNA"/>
</dbReference>
<comment type="function">
    <text evidence="11">This enzyme has both lysozyme (acetylmuramidase) and diacetylmuramidase activities.</text>
</comment>
<dbReference type="SUPFAM" id="SSF51445">
    <property type="entry name" value="(Trans)glycosidases"/>
    <property type="match status" value="1"/>
</dbReference>
<dbReference type="FunFam" id="3.20.20.80:FF:000060">
    <property type="entry name" value="Lysozyme M1"/>
    <property type="match status" value="1"/>
</dbReference>
<dbReference type="InterPro" id="IPR017853">
    <property type="entry name" value="GH"/>
</dbReference>
<keyword evidence="9" id="KW-1015">Disulfide bond</keyword>
<dbReference type="PANTHER" id="PTHR34135">
    <property type="entry name" value="LYSOZYME"/>
    <property type="match status" value="1"/>
</dbReference>
<evidence type="ECO:0000256" key="5">
    <source>
        <dbReference type="ARBA" id="ARBA00022525"/>
    </source>
</evidence>
<sequence length="337" mass="36136">MRRLSLVAMIAVAGLMIPASAQAADGVAGVDVSNWTGDIDWAKVRDAGGRFAFVQATEGVDYRNARFDAQYGGAAAVGLIRSAYHFAQPHETDGAAQADYFVDNGGAWISDGQTLPGVLDVEDNPYKDKNGKNTCYDLSPEDMVTWIRDFTTRYHQRTKRPAIIYTTTSWWKTCTGDSTKFGKNPLWLARWGAEPGELPSGWKKHTFWQSADKGPIVGGQDSFNGTESQLKSLANPPAEVTVSGAAKSRKLYTITLKNTGPHAVTDVRLAGRTFGGQKVVKAGPGCSFSGTAVRCVIPKVNPGHSIRVTIATKPSKARGTVGINVTVGSVKVSLKAR</sequence>
<evidence type="ECO:0000256" key="9">
    <source>
        <dbReference type="ARBA" id="ARBA00023157"/>
    </source>
</evidence>
<keyword evidence="14" id="KW-1185">Reference proteome</keyword>
<keyword evidence="5" id="KW-0964">Secreted</keyword>
<evidence type="ECO:0000256" key="7">
    <source>
        <dbReference type="ARBA" id="ARBA00022638"/>
    </source>
</evidence>
<organism evidence="13 14">
    <name type="scientific">Nonomuraea dietziae</name>
    <dbReference type="NCBI Taxonomy" id="65515"/>
    <lineage>
        <taxon>Bacteria</taxon>
        <taxon>Bacillati</taxon>
        <taxon>Actinomycetota</taxon>
        <taxon>Actinomycetes</taxon>
        <taxon>Streptosporangiales</taxon>
        <taxon>Streptosporangiaceae</taxon>
        <taxon>Nonomuraea</taxon>
    </lineage>
</organism>
<dbReference type="GO" id="GO:0003796">
    <property type="term" value="F:lysozyme activity"/>
    <property type="evidence" value="ECO:0007669"/>
    <property type="project" value="UniProtKB-EC"/>
</dbReference>
<keyword evidence="8" id="KW-0378">Hydrolase</keyword>
<dbReference type="GeneID" id="95396164"/>
<dbReference type="PANTHER" id="PTHR34135:SF2">
    <property type="entry name" value="LYSOZYME"/>
    <property type="match status" value="1"/>
</dbReference>
<keyword evidence="10" id="KW-0326">Glycosidase</keyword>
<dbReference type="AlphaFoldDB" id="A0A7W5V4P1"/>
<name>A0A7W5V4P1_9ACTN</name>
<dbReference type="GO" id="GO:0016052">
    <property type="term" value="P:carbohydrate catabolic process"/>
    <property type="evidence" value="ECO:0007669"/>
    <property type="project" value="TreeGrafter"/>
</dbReference>
<dbReference type="SMART" id="SM00641">
    <property type="entry name" value="Glyco_25"/>
    <property type="match status" value="1"/>
</dbReference>
<keyword evidence="12" id="KW-0732">Signal</keyword>
<dbReference type="GO" id="GO:0016998">
    <property type="term" value="P:cell wall macromolecule catabolic process"/>
    <property type="evidence" value="ECO:0007669"/>
    <property type="project" value="InterPro"/>
</dbReference>
<accession>A0A7W5V4P1</accession>
<keyword evidence="7" id="KW-0081">Bacteriolytic enzyme</keyword>
<dbReference type="InterPro" id="IPR018077">
    <property type="entry name" value="Glyco_hydro_fam25_subgr"/>
</dbReference>
<evidence type="ECO:0000256" key="12">
    <source>
        <dbReference type="SAM" id="SignalP"/>
    </source>
</evidence>
<feature type="chain" id="PRO_5031296033" description="lysozyme" evidence="12">
    <location>
        <begin position="24"/>
        <end position="337"/>
    </location>
</feature>
<dbReference type="EC" id="3.2.1.17" evidence="4"/>
<evidence type="ECO:0000256" key="8">
    <source>
        <dbReference type="ARBA" id="ARBA00022801"/>
    </source>
</evidence>
<evidence type="ECO:0000256" key="6">
    <source>
        <dbReference type="ARBA" id="ARBA00022529"/>
    </source>
</evidence>
<proteinExistence type="inferred from homology"/>
<dbReference type="Pfam" id="PF01183">
    <property type="entry name" value="Glyco_hydro_25"/>
    <property type="match status" value="1"/>
</dbReference>
<dbReference type="GO" id="GO:0031640">
    <property type="term" value="P:killing of cells of another organism"/>
    <property type="evidence" value="ECO:0007669"/>
    <property type="project" value="UniProtKB-KW"/>
</dbReference>
<dbReference type="InterPro" id="IPR002053">
    <property type="entry name" value="Glyco_hydro_25"/>
</dbReference>
<dbReference type="CDD" id="cd06412">
    <property type="entry name" value="GH25_CH-type"/>
    <property type="match status" value="1"/>
</dbReference>
<protein>
    <recommendedName>
        <fullName evidence="4">lysozyme</fullName>
        <ecNumber evidence="4">3.2.1.17</ecNumber>
    </recommendedName>
</protein>
<reference evidence="13 14" key="1">
    <citation type="submission" date="2020-08" db="EMBL/GenBank/DDBJ databases">
        <title>Sequencing the genomes of 1000 actinobacteria strains.</title>
        <authorList>
            <person name="Klenk H.-P."/>
        </authorList>
    </citation>
    <scope>NUCLEOTIDE SEQUENCE [LARGE SCALE GENOMIC DNA]</scope>
    <source>
        <strain evidence="13 14">DSM 44320</strain>
    </source>
</reference>
<gene>
    <name evidence="13" type="ORF">FHR33_004904</name>
</gene>
<comment type="catalytic activity">
    <reaction evidence="1">
        <text>Hydrolysis of (1-&gt;4)-beta-linkages between N-acetylmuramic acid and N-acetyl-D-glucosamine residues in a peptidoglycan and between N-acetyl-D-glucosamine residues in chitodextrins.</text>
        <dbReference type="EC" id="3.2.1.17"/>
    </reaction>
</comment>
<dbReference type="GO" id="GO:0005576">
    <property type="term" value="C:extracellular region"/>
    <property type="evidence" value="ECO:0007669"/>
    <property type="project" value="UniProtKB-SubCell"/>
</dbReference>
<evidence type="ECO:0000256" key="11">
    <source>
        <dbReference type="ARBA" id="ARBA00055588"/>
    </source>
</evidence>
<comment type="subcellular location">
    <subcellularLocation>
        <location evidence="2">Secreted</location>
    </subcellularLocation>
</comment>
<evidence type="ECO:0000256" key="1">
    <source>
        <dbReference type="ARBA" id="ARBA00000632"/>
    </source>
</evidence>
<feature type="signal peptide" evidence="12">
    <location>
        <begin position="1"/>
        <end position="23"/>
    </location>
</feature>
<comment type="similarity">
    <text evidence="3">Belongs to the glycosyl hydrolase 25 family.</text>
</comment>